<dbReference type="EMBL" id="JABRWJ010000004">
    <property type="protein sequence ID" value="NRF68272.1"/>
    <property type="molecule type" value="Genomic_DNA"/>
</dbReference>
<feature type="transmembrane region" description="Helical" evidence="2">
    <location>
        <begin position="6"/>
        <end position="23"/>
    </location>
</feature>
<evidence type="ECO:0000313" key="3">
    <source>
        <dbReference type="EMBL" id="NRF68272.1"/>
    </source>
</evidence>
<keyword evidence="2" id="KW-0472">Membrane</keyword>
<keyword evidence="4" id="KW-1185">Reference proteome</keyword>
<evidence type="ECO:0000256" key="1">
    <source>
        <dbReference type="SAM" id="MobiDB-lite"/>
    </source>
</evidence>
<proteinExistence type="predicted"/>
<keyword evidence="2" id="KW-0812">Transmembrane</keyword>
<sequence>MRSINVIRWALGVALLVLAGWMFRETPLLRDLLRPVQSSGVGQWVDKQVSDVQAAGRDAVGSRASPQRGSSLRKCVSGAEVIYTNADCPAGSQRHEVSGGSVTVLPAQPARPAVSDAAASRTPLSELAGKPGEPTLKEKHLDRIQ</sequence>
<name>A0ABX2EI62_9BURK</name>
<evidence type="ECO:0008006" key="5">
    <source>
        <dbReference type="Google" id="ProtNLM"/>
    </source>
</evidence>
<evidence type="ECO:0000256" key="2">
    <source>
        <dbReference type="SAM" id="Phobius"/>
    </source>
</evidence>
<evidence type="ECO:0000313" key="4">
    <source>
        <dbReference type="Proteomes" id="UP000737171"/>
    </source>
</evidence>
<keyword evidence="2" id="KW-1133">Transmembrane helix</keyword>
<organism evidence="3 4">
    <name type="scientific">Pseudaquabacterium terrae</name>
    <dbReference type="NCBI Taxonomy" id="2732868"/>
    <lineage>
        <taxon>Bacteria</taxon>
        <taxon>Pseudomonadati</taxon>
        <taxon>Pseudomonadota</taxon>
        <taxon>Betaproteobacteria</taxon>
        <taxon>Burkholderiales</taxon>
        <taxon>Sphaerotilaceae</taxon>
        <taxon>Pseudaquabacterium</taxon>
    </lineage>
</organism>
<comment type="caution">
    <text evidence="3">The sequence shown here is derived from an EMBL/GenBank/DDBJ whole genome shotgun (WGS) entry which is preliminary data.</text>
</comment>
<dbReference type="Proteomes" id="UP000737171">
    <property type="component" value="Unassembled WGS sequence"/>
</dbReference>
<accession>A0ABX2EI62</accession>
<dbReference type="RefSeq" id="WP_173123773.1">
    <property type="nucleotide sequence ID" value="NZ_JABRWJ010000004.1"/>
</dbReference>
<protein>
    <recommendedName>
        <fullName evidence="5">DUF4124 domain-containing protein</fullName>
    </recommendedName>
</protein>
<feature type="region of interest" description="Disordered" evidence="1">
    <location>
        <begin position="108"/>
        <end position="145"/>
    </location>
</feature>
<gene>
    <name evidence="3" type="ORF">HLB44_14865</name>
</gene>
<reference evidence="3 4" key="1">
    <citation type="submission" date="2020-05" db="EMBL/GenBank/DDBJ databases">
        <title>Aquincola sp. isolate from soil.</title>
        <authorList>
            <person name="Han J."/>
            <person name="Kim D.-U."/>
        </authorList>
    </citation>
    <scope>NUCLEOTIDE SEQUENCE [LARGE SCALE GENOMIC DNA]</scope>
    <source>
        <strain evidence="3 4">S2</strain>
    </source>
</reference>
<feature type="compositionally biased region" description="Basic and acidic residues" evidence="1">
    <location>
        <begin position="135"/>
        <end position="145"/>
    </location>
</feature>